<sequence length="128" mass="14403">MSANVLPYPTNYNRNSPLFSSISCPICQEVVADSRSFKSHMSIFHGQAMPYPCTLCGKGYASESGLSLHKQVHEGKSYVCPVCDSRFTQNSTMKRHMRTLHKTTECFTCKGIFKLGTEYEQHVLHCTS</sequence>
<dbReference type="PROSITE" id="PS50157">
    <property type="entry name" value="ZINC_FINGER_C2H2_2"/>
    <property type="match status" value="2"/>
</dbReference>
<keyword evidence="2" id="KW-0677">Repeat</keyword>
<comment type="caution">
    <text evidence="7">The sequence shown here is derived from an EMBL/GenBank/DDBJ whole genome shotgun (WGS) entry which is preliminary data.</text>
</comment>
<keyword evidence="4" id="KW-0862">Zinc</keyword>
<feature type="domain" description="C2H2-type" evidence="6">
    <location>
        <begin position="78"/>
        <end position="101"/>
    </location>
</feature>
<accession>A0A8S3ZLK5</accession>
<dbReference type="SUPFAM" id="SSF57667">
    <property type="entry name" value="beta-beta-alpha zinc fingers"/>
    <property type="match status" value="1"/>
</dbReference>
<protein>
    <recommendedName>
        <fullName evidence="6">C2H2-type domain-containing protein</fullName>
    </recommendedName>
</protein>
<keyword evidence="3 5" id="KW-0863">Zinc-finger</keyword>
<dbReference type="PANTHER" id="PTHR24379">
    <property type="entry name" value="KRAB AND ZINC FINGER DOMAIN-CONTAINING"/>
    <property type="match status" value="1"/>
</dbReference>
<evidence type="ECO:0000256" key="1">
    <source>
        <dbReference type="ARBA" id="ARBA00022723"/>
    </source>
</evidence>
<proteinExistence type="predicted"/>
<dbReference type="PROSITE" id="PS00028">
    <property type="entry name" value="ZINC_FINGER_C2H2_1"/>
    <property type="match status" value="2"/>
</dbReference>
<dbReference type="OrthoDB" id="6136801at2759"/>
<gene>
    <name evidence="7" type="ORF">CUNI_LOCUS14148</name>
</gene>
<reference evidence="7" key="1">
    <citation type="submission" date="2021-04" db="EMBL/GenBank/DDBJ databases">
        <authorList>
            <consortium name="Molecular Ecology Group"/>
        </authorList>
    </citation>
    <scope>NUCLEOTIDE SEQUENCE</scope>
</reference>
<evidence type="ECO:0000259" key="6">
    <source>
        <dbReference type="PROSITE" id="PS50157"/>
    </source>
</evidence>
<keyword evidence="8" id="KW-1185">Reference proteome</keyword>
<evidence type="ECO:0000313" key="7">
    <source>
        <dbReference type="EMBL" id="CAG5128590.1"/>
    </source>
</evidence>
<dbReference type="Proteomes" id="UP000678393">
    <property type="component" value="Unassembled WGS sequence"/>
</dbReference>
<dbReference type="PANTHER" id="PTHR24379:SF121">
    <property type="entry name" value="C2H2-TYPE DOMAIN-CONTAINING PROTEIN"/>
    <property type="match status" value="1"/>
</dbReference>
<evidence type="ECO:0000313" key="8">
    <source>
        <dbReference type="Proteomes" id="UP000678393"/>
    </source>
</evidence>
<dbReference type="Pfam" id="PF00096">
    <property type="entry name" value="zf-C2H2"/>
    <property type="match status" value="3"/>
</dbReference>
<dbReference type="InterPro" id="IPR036236">
    <property type="entry name" value="Znf_C2H2_sf"/>
</dbReference>
<dbReference type="SMART" id="SM00355">
    <property type="entry name" value="ZnF_C2H2"/>
    <property type="match status" value="4"/>
</dbReference>
<evidence type="ECO:0000256" key="4">
    <source>
        <dbReference type="ARBA" id="ARBA00022833"/>
    </source>
</evidence>
<name>A0A8S3ZLK5_9EUPU</name>
<dbReference type="FunFam" id="3.30.160.60:FF:000446">
    <property type="entry name" value="Zinc finger protein"/>
    <property type="match status" value="1"/>
</dbReference>
<dbReference type="Gene3D" id="3.30.160.60">
    <property type="entry name" value="Classic Zinc Finger"/>
    <property type="match status" value="2"/>
</dbReference>
<dbReference type="GO" id="GO:0008270">
    <property type="term" value="F:zinc ion binding"/>
    <property type="evidence" value="ECO:0007669"/>
    <property type="project" value="UniProtKB-KW"/>
</dbReference>
<keyword evidence="1" id="KW-0479">Metal-binding</keyword>
<dbReference type="EMBL" id="CAJHNH020003124">
    <property type="protein sequence ID" value="CAG5128590.1"/>
    <property type="molecule type" value="Genomic_DNA"/>
</dbReference>
<organism evidence="7 8">
    <name type="scientific">Candidula unifasciata</name>
    <dbReference type="NCBI Taxonomy" id="100452"/>
    <lineage>
        <taxon>Eukaryota</taxon>
        <taxon>Metazoa</taxon>
        <taxon>Spiralia</taxon>
        <taxon>Lophotrochozoa</taxon>
        <taxon>Mollusca</taxon>
        <taxon>Gastropoda</taxon>
        <taxon>Heterobranchia</taxon>
        <taxon>Euthyneura</taxon>
        <taxon>Panpulmonata</taxon>
        <taxon>Eupulmonata</taxon>
        <taxon>Stylommatophora</taxon>
        <taxon>Helicina</taxon>
        <taxon>Helicoidea</taxon>
        <taxon>Geomitridae</taxon>
        <taxon>Candidula</taxon>
    </lineage>
</organism>
<dbReference type="InterPro" id="IPR013087">
    <property type="entry name" value="Znf_C2H2_type"/>
</dbReference>
<evidence type="ECO:0000256" key="5">
    <source>
        <dbReference type="PROSITE-ProRule" id="PRU00042"/>
    </source>
</evidence>
<evidence type="ECO:0000256" key="2">
    <source>
        <dbReference type="ARBA" id="ARBA00022737"/>
    </source>
</evidence>
<evidence type="ECO:0000256" key="3">
    <source>
        <dbReference type="ARBA" id="ARBA00022771"/>
    </source>
</evidence>
<dbReference type="AlphaFoldDB" id="A0A8S3ZLK5"/>
<feature type="domain" description="C2H2-type" evidence="6">
    <location>
        <begin position="51"/>
        <end position="78"/>
    </location>
</feature>